<evidence type="ECO:0000259" key="3">
    <source>
        <dbReference type="PROSITE" id="PS50181"/>
    </source>
</evidence>
<dbReference type="Proteomes" id="UP001515480">
    <property type="component" value="Unassembled WGS sequence"/>
</dbReference>
<keyword evidence="2" id="KW-0677">Repeat</keyword>
<comment type="caution">
    <text evidence="4">The sequence shown here is derived from an EMBL/GenBank/DDBJ whole genome shotgun (WGS) entry which is preliminary data.</text>
</comment>
<feature type="domain" description="F-box" evidence="3">
    <location>
        <begin position="3"/>
        <end position="49"/>
    </location>
</feature>
<evidence type="ECO:0000256" key="2">
    <source>
        <dbReference type="ARBA" id="ARBA00022737"/>
    </source>
</evidence>
<accession>A0AB34J816</accession>
<dbReference type="PANTHER" id="PTHR46093">
    <property type="entry name" value="ACYL-COA-BINDING DOMAIN-CONTAINING PROTEIN 5"/>
    <property type="match status" value="1"/>
</dbReference>
<reference evidence="4 5" key="1">
    <citation type="journal article" date="2024" name="Science">
        <title>Giant polyketide synthase enzymes in the biosynthesis of giant marine polyether toxins.</title>
        <authorList>
            <person name="Fallon T.R."/>
            <person name="Shende V.V."/>
            <person name="Wierzbicki I.H."/>
            <person name="Pendleton A.L."/>
            <person name="Watervoot N.F."/>
            <person name="Auber R.P."/>
            <person name="Gonzalez D.J."/>
            <person name="Wisecaver J.H."/>
            <person name="Moore B.S."/>
        </authorList>
    </citation>
    <scope>NUCLEOTIDE SEQUENCE [LARGE SCALE GENOMIC DNA]</scope>
    <source>
        <strain evidence="4 5">12B1</strain>
    </source>
</reference>
<dbReference type="InterPro" id="IPR001810">
    <property type="entry name" value="F-box_dom"/>
</dbReference>
<dbReference type="InterPro" id="IPR015915">
    <property type="entry name" value="Kelch-typ_b-propeller"/>
</dbReference>
<dbReference type="SUPFAM" id="SSF81383">
    <property type="entry name" value="F-box domain"/>
    <property type="match status" value="1"/>
</dbReference>
<dbReference type="Gene3D" id="2.120.10.80">
    <property type="entry name" value="Kelch-type beta propeller"/>
    <property type="match status" value="2"/>
</dbReference>
<evidence type="ECO:0000256" key="1">
    <source>
        <dbReference type="ARBA" id="ARBA00022441"/>
    </source>
</evidence>
<evidence type="ECO:0000313" key="4">
    <source>
        <dbReference type="EMBL" id="KAL1515647.1"/>
    </source>
</evidence>
<dbReference type="SUPFAM" id="SSF117281">
    <property type="entry name" value="Kelch motif"/>
    <property type="match status" value="1"/>
</dbReference>
<protein>
    <recommendedName>
        <fullName evidence="3">F-box domain-containing protein</fullName>
    </recommendedName>
</protein>
<keyword evidence="1" id="KW-0880">Kelch repeat</keyword>
<dbReference type="PANTHER" id="PTHR46093:SF18">
    <property type="entry name" value="FIBRONECTIN TYPE-III DOMAIN-CONTAINING PROTEIN"/>
    <property type="match status" value="1"/>
</dbReference>
<evidence type="ECO:0000313" key="5">
    <source>
        <dbReference type="Proteomes" id="UP001515480"/>
    </source>
</evidence>
<organism evidence="4 5">
    <name type="scientific">Prymnesium parvum</name>
    <name type="common">Toxic golden alga</name>
    <dbReference type="NCBI Taxonomy" id="97485"/>
    <lineage>
        <taxon>Eukaryota</taxon>
        <taxon>Haptista</taxon>
        <taxon>Haptophyta</taxon>
        <taxon>Prymnesiophyceae</taxon>
        <taxon>Prymnesiales</taxon>
        <taxon>Prymnesiaceae</taxon>
        <taxon>Prymnesium</taxon>
    </lineage>
</organism>
<dbReference type="InterPro" id="IPR036047">
    <property type="entry name" value="F-box-like_dom_sf"/>
</dbReference>
<sequence>MDGGSLASLPADLLPLVARHLDARSLGRLTCTNRHLAGLLAEDDAWLPLFHRLSRQLPPAGVPPRAALRSLTALSDARWTPLARSPPHRHAGFEPRRHSPVWREHACLVACEGGRALVLFGGRGEFGFYDDSWRCELTPGGARWERVAERGARPRPRCFNSDGGGGRVLRCGAEEWLVLFGGLCEEGYRDAQTWLLGPLGATPSAWRWHRLPAGSRREPAPCFHHSLTVASAEGADVLCLMGGHNWQLQPISHLYLLALEGATLERAAEPAGEPRWRFEKVRWRRQPSDGGPPARGFHSAAYWLAPGGVEYLVVSCGAKGPLSEPFADTWLFDLRAGVWRELAAILPHKCSHAASAIVRHKLVLCGGIHDKELGTRWVVSNEVWLLDLEACLRGGGAWERCAPLPEEHPVRQPYASASAFALFGGSCLLVLGGHSGVCDHFGDGAVGEAWALHESQLIAGGEGGFSPPSASRLVEADPVTLPSASRLVAADPVTLNADMPYREIPTAGLELLQPSPDQHGELNGSTAYADELLLSEAEGPDRLAVVLQRRNLLYSKGAAPAVASFGDTIFALTPAYMLESNAPVGLNVSKLCIFPRDADEGSTSRA</sequence>
<gene>
    <name evidence="4" type="ORF">AB1Y20_002265</name>
</gene>
<dbReference type="AlphaFoldDB" id="A0AB34J816"/>
<proteinExistence type="predicted"/>
<dbReference type="PROSITE" id="PS50181">
    <property type="entry name" value="FBOX"/>
    <property type="match status" value="1"/>
</dbReference>
<name>A0AB34J816_PRYPA</name>
<dbReference type="EMBL" id="JBGBPQ010000011">
    <property type="protein sequence ID" value="KAL1515647.1"/>
    <property type="molecule type" value="Genomic_DNA"/>
</dbReference>
<keyword evidence="5" id="KW-1185">Reference proteome</keyword>